<feature type="non-terminal residue" evidence="2">
    <location>
        <position position="142"/>
    </location>
</feature>
<dbReference type="GO" id="GO:0033619">
    <property type="term" value="P:membrane protein proteolysis"/>
    <property type="evidence" value="ECO:0007669"/>
    <property type="project" value="TreeGrafter"/>
</dbReference>
<dbReference type="GO" id="GO:0098553">
    <property type="term" value="C:lumenal side of endoplasmic reticulum membrane"/>
    <property type="evidence" value="ECO:0007669"/>
    <property type="project" value="TreeGrafter"/>
</dbReference>
<name>A0A0B7BWX5_9EUPU</name>
<reference evidence="2" key="1">
    <citation type="submission" date="2014-12" db="EMBL/GenBank/DDBJ databases">
        <title>Insight into the proteome of Arion vulgaris.</title>
        <authorList>
            <person name="Aradska J."/>
            <person name="Bulat T."/>
            <person name="Smidak R."/>
            <person name="Sarate P."/>
            <person name="Gangsoo J."/>
            <person name="Sialana F."/>
            <person name="Bilban M."/>
            <person name="Lubec G."/>
        </authorList>
    </citation>
    <scope>NUCLEOTIDE SEQUENCE</scope>
    <source>
        <tissue evidence="2">Skin</tissue>
    </source>
</reference>
<organism evidence="2">
    <name type="scientific">Arion vulgaris</name>
    <dbReference type="NCBI Taxonomy" id="1028688"/>
    <lineage>
        <taxon>Eukaryota</taxon>
        <taxon>Metazoa</taxon>
        <taxon>Spiralia</taxon>
        <taxon>Lophotrochozoa</taxon>
        <taxon>Mollusca</taxon>
        <taxon>Gastropoda</taxon>
        <taxon>Heterobranchia</taxon>
        <taxon>Euthyneura</taxon>
        <taxon>Panpulmonata</taxon>
        <taxon>Eupulmonata</taxon>
        <taxon>Stylommatophora</taxon>
        <taxon>Helicina</taxon>
        <taxon>Arionoidea</taxon>
        <taxon>Arionidae</taxon>
        <taxon>Arion</taxon>
    </lineage>
</organism>
<protein>
    <submittedName>
        <fullName evidence="2">Uncharacterized protein</fullName>
    </submittedName>
</protein>
<feature type="transmembrane region" description="Helical" evidence="1">
    <location>
        <begin position="115"/>
        <end position="139"/>
    </location>
</feature>
<feature type="transmembrane region" description="Helical" evidence="1">
    <location>
        <begin position="88"/>
        <end position="109"/>
    </location>
</feature>
<keyword evidence="1" id="KW-0812">Transmembrane</keyword>
<keyword evidence="1" id="KW-0472">Membrane</keyword>
<dbReference type="EMBL" id="HACG01050854">
    <property type="protein sequence ID" value="CEK97719.1"/>
    <property type="molecule type" value="Transcribed_RNA"/>
</dbReference>
<dbReference type="AlphaFoldDB" id="A0A0B7BWX5"/>
<feature type="transmembrane region" description="Helical" evidence="1">
    <location>
        <begin position="31"/>
        <end position="51"/>
    </location>
</feature>
<dbReference type="GO" id="GO:0098554">
    <property type="term" value="C:cytoplasmic side of endoplasmic reticulum membrane"/>
    <property type="evidence" value="ECO:0007669"/>
    <property type="project" value="TreeGrafter"/>
</dbReference>
<sequence length="142" mass="16596">MVEDYRLLLSKFKSVEVAMYVPANPLWDMNMILMIVLSTTLVMVGAAWSAYDERQVSKVTRHRTMEAFNSSESEEAVDARKDEPEITICNIVVWFCLICCMIMLLYFFYDYMVYFFIAVFCISGTYSLYHCLLPLWSLLMPV</sequence>
<proteinExistence type="predicted"/>
<dbReference type="PANTHER" id="PTHR12174">
    <property type="entry name" value="SIGNAL PEPTIDE PEPTIDASE"/>
    <property type="match status" value="1"/>
</dbReference>
<dbReference type="GO" id="GO:0042500">
    <property type="term" value="F:aspartic endopeptidase activity, intramembrane cleaving"/>
    <property type="evidence" value="ECO:0007669"/>
    <property type="project" value="InterPro"/>
</dbReference>
<gene>
    <name evidence="2" type="primary">ORF216677</name>
</gene>
<evidence type="ECO:0000313" key="2">
    <source>
        <dbReference type="EMBL" id="CEK97719.1"/>
    </source>
</evidence>
<dbReference type="GO" id="GO:0005765">
    <property type="term" value="C:lysosomal membrane"/>
    <property type="evidence" value="ECO:0007669"/>
    <property type="project" value="TreeGrafter"/>
</dbReference>
<accession>A0A0B7BWX5</accession>
<dbReference type="GO" id="GO:0030660">
    <property type="term" value="C:Golgi-associated vesicle membrane"/>
    <property type="evidence" value="ECO:0007669"/>
    <property type="project" value="TreeGrafter"/>
</dbReference>
<dbReference type="Pfam" id="PF04258">
    <property type="entry name" value="Peptidase_A22B"/>
    <property type="match status" value="1"/>
</dbReference>
<keyword evidence="1" id="KW-1133">Transmembrane helix</keyword>
<dbReference type="InterPro" id="IPR007369">
    <property type="entry name" value="Peptidase_A22B_SPP"/>
</dbReference>
<dbReference type="PANTHER" id="PTHR12174:SF103">
    <property type="entry name" value="INTRAMEMBRANE PROTEASE (IMPAS) FAMILY"/>
    <property type="match status" value="1"/>
</dbReference>
<evidence type="ECO:0000256" key="1">
    <source>
        <dbReference type="SAM" id="Phobius"/>
    </source>
</evidence>